<dbReference type="InterPro" id="IPR006680">
    <property type="entry name" value="Amidohydro-rel"/>
</dbReference>
<dbReference type="Gene3D" id="3.30.110.90">
    <property type="entry name" value="Amidohydrolase"/>
    <property type="match status" value="1"/>
</dbReference>
<dbReference type="OrthoDB" id="6190564at2"/>
<dbReference type="PROSITE" id="PS51257">
    <property type="entry name" value="PROKAR_LIPOPROTEIN"/>
    <property type="match status" value="1"/>
</dbReference>
<dbReference type="InterPro" id="IPR011059">
    <property type="entry name" value="Metal-dep_hydrolase_composite"/>
</dbReference>
<dbReference type="SUPFAM" id="SSF51556">
    <property type="entry name" value="Metallo-dependent hydrolases"/>
    <property type="match status" value="1"/>
</dbReference>
<dbReference type="PANTHER" id="PTHR43135:SF3">
    <property type="entry name" value="ALPHA-D-RIBOSE 1-METHYLPHOSPHONATE 5-TRIPHOSPHATE DIPHOSPHATASE"/>
    <property type="match status" value="1"/>
</dbReference>
<reference evidence="2 3" key="1">
    <citation type="submission" date="2016-10" db="EMBL/GenBank/DDBJ databases">
        <title>Pseudoalteromonas amylolytica sp. nov., isolated from the surface seawater.</title>
        <authorList>
            <person name="Wu Y.-H."/>
            <person name="Cheng H."/>
            <person name="Jin X.-B."/>
            <person name="Wang C.-S."/>
            <person name="Xu X.-W."/>
        </authorList>
    </citation>
    <scope>NUCLEOTIDE SEQUENCE [LARGE SCALE GENOMIC DNA]</scope>
    <source>
        <strain evidence="2 3">JCM 12483</strain>
    </source>
</reference>
<dbReference type="Gene3D" id="1.20.58.520">
    <property type="entry name" value="Amidohydrolase"/>
    <property type="match status" value="1"/>
</dbReference>
<dbReference type="GO" id="GO:0016810">
    <property type="term" value="F:hydrolase activity, acting on carbon-nitrogen (but not peptide) bonds"/>
    <property type="evidence" value="ECO:0007669"/>
    <property type="project" value="InterPro"/>
</dbReference>
<accession>A0A1S1N1U2</accession>
<evidence type="ECO:0000313" key="2">
    <source>
        <dbReference type="EMBL" id="OHU93424.1"/>
    </source>
</evidence>
<dbReference type="SUPFAM" id="SSF51338">
    <property type="entry name" value="Composite domain of metallo-dependent hydrolases"/>
    <property type="match status" value="1"/>
</dbReference>
<dbReference type="Gene3D" id="3.40.50.10910">
    <property type="entry name" value="Amidohydrolase"/>
    <property type="match status" value="1"/>
</dbReference>
<dbReference type="InterPro" id="IPR032466">
    <property type="entry name" value="Metal_Hydrolase"/>
</dbReference>
<organism evidence="2 3">
    <name type="scientific">Pseudoalteromonas byunsanensis</name>
    <dbReference type="NCBI Taxonomy" id="327939"/>
    <lineage>
        <taxon>Bacteria</taxon>
        <taxon>Pseudomonadati</taxon>
        <taxon>Pseudomonadota</taxon>
        <taxon>Gammaproteobacteria</taxon>
        <taxon>Alteromonadales</taxon>
        <taxon>Pseudoalteromonadaceae</taxon>
        <taxon>Pseudoalteromonas</taxon>
    </lineage>
</organism>
<dbReference type="Pfam" id="PF01979">
    <property type="entry name" value="Amidohydro_1"/>
    <property type="match status" value="1"/>
</dbReference>
<dbReference type="STRING" id="327939.BIW53_18860"/>
<name>A0A1S1N1U2_9GAMM</name>
<protein>
    <recommendedName>
        <fullName evidence="1">Amidohydrolase-related domain-containing protein</fullName>
    </recommendedName>
</protein>
<sequence>MSLYRYFNSLLKLSTVTFVAITIMLSGCHTQVQLPRTQSYILKNVNIIAPVEQRIIKDQTIVIENGIISSINSNLTEYPDKEIAIIDGQGGYVTPGLIDMHTHFYDPSAFVTNLSHGVTHVRILNGIAQHLTWRDQLAQNERIGSTVSVSSPIMSGYVNGALHQYIHTEQQAKQAVQDAKNAGYDLIKAYGNLSPEALSALMQTAQALDIPVAKHGPHPSADMPWSSLIGLQSFEHVEDILQGPLNHTFEQTKLSQTLKEIKKLGVPVTPTLNIFWHLTKISEDKQAFLDTLPQHYISPTVAFAERQNQVARWLNTSSKHAKYNRDTYNTLLLITGQMHELGIELLVGSDAGVLLSPHGLATHNEMAQLKRAGLSSFEVLKAATYSPAKALKLESQIGQVNAGYTADFIFTLKNPLDDLSHLKNPTAVSKHGYWLTQQQLLQLKEQAIDNRSTLLEFWRLLINY</sequence>
<evidence type="ECO:0000259" key="1">
    <source>
        <dbReference type="Pfam" id="PF01979"/>
    </source>
</evidence>
<dbReference type="Gene3D" id="2.30.40.10">
    <property type="entry name" value="Urease, subunit C, domain 1"/>
    <property type="match status" value="1"/>
</dbReference>
<dbReference type="InterPro" id="IPR051781">
    <property type="entry name" value="Metallo-dep_Hydrolase"/>
</dbReference>
<proteinExistence type="predicted"/>
<keyword evidence="3" id="KW-1185">Reference proteome</keyword>
<dbReference type="AlphaFoldDB" id="A0A1S1N1U2"/>
<dbReference type="Proteomes" id="UP000180253">
    <property type="component" value="Unassembled WGS sequence"/>
</dbReference>
<feature type="domain" description="Amidohydrolase-related" evidence="1">
    <location>
        <begin position="92"/>
        <end position="426"/>
    </location>
</feature>
<dbReference type="PANTHER" id="PTHR43135">
    <property type="entry name" value="ALPHA-D-RIBOSE 1-METHYLPHOSPHONATE 5-TRIPHOSPHATE DIPHOSPHATASE"/>
    <property type="match status" value="1"/>
</dbReference>
<dbReference type="RefSeq" id="WP_070993579.1">
    <property type="nucleotide sequence ID" value="NZ_CBCSHD010000012.1"/>
</dbReference>
<evidence type="ECO:0000313" key="3">
    <source>
        <dbReference type="Proteomes" id="UP000180253"/>
    </source>
</evidence>
<dbReference type="EMBL" id="MNAN01000037">
    <property type="protein sequence ID" value="OHU93424.1"/>
    <property type="molecule type" value="Genomic_DNA"/>
</dbReference>
<comment type="caution">
    <text evidence="2">The sequence shown here is derived from an EMBL/GenBank/DDBJ whole genome shotgun (WGS) entry which is preliminary data.</text>
</comment>
<gene>
    <name evidence="2" type="ORF">BIW53_18860</name>
</gene>